<comment type="caution">
    <text evidence="2">The sequence shown here is derived from an EMBL/GenBank/DDBJ whole genome shotgun (WGS) entry which is preliminary data.</text>
</comment>
<name>A0ABQ5C0L7_9ASTR</name>
<reference evidence="2" key="1">
    <citation type="journal article" date="2022" name="Int. J. Mol. Sci.">
        <title>Draft Genome of Tanacetum Coccineum: Genomic Comparison of Closely Related Tanacetum-Family Plants.</title>
        <authorList>
            <person name="Yamashiro T."/>
            <person name="Shiraishi A."/>
            <person name="Nakayama K."/>
            <person name="Satake H."/>
        </authorList>
    </citation>
    <scope>NUCLEOTIDE SEQUENCE</scope>
</reference>
<proteinExistence type="predicted"/>
<dbReference type="EMBL" id="BQNB010013813">
    <property type="protein sequence ID" value="GJT20555.1"/>
    <property type="molecule type" value="Genomic_DNA"/>
</dbReference>
<gene>
    <name evidence="2" type="ORF">Tco_0890492</name>
</gene>
<evidence type="ECO:0000256" key="1">
    <source>
        <dbReference type="SAM" id="Coils"/>
    </source>
</evidence>
<dbReference type="Proteomes" id="UP001151760">
    <property type="component" value="Unassembled WGS sequence"/>
</dbReference>
<feature type="coiled-coil region" evidence="1">
    <location>
        <begin position="38"/>
        <end position="65"/>
    </location>
</feature>
<keyword evidence="3" id="KW-1185">Reference proteome</keyword>
<evidence type="ECO:0000313" key="2">
    <source>
        <dbReference type="EMBL" id="GJT20555.1"/>
    </source>
</evidence>
<reference evidence="2" key="2">
    <citation type="submission" date="2022-01" db="EMBL/GenBank/DDBJ databases">
        <authorList>
            <person name="Yamashiro T."/>
            <person name="Shiraishi A."/>
            <person name="Satake H."/>
            <person name="Nakayama K."/>
        </authorList>
    </citation>
    <scope>NUCLEOTIDE SEQUENCE</scope>
</reference>
<keyword evidence="1" id="KW-0175">Coiled coil</keyword>
<sequence>MTKGNNTNYFNKYIEADRKAKRFEQESQSQFIHDRDIIRDLEQQRDKLDLNVVELKRKTVELQKTQSILRRKMSENEDKYHDTVLDLEVKVKKNEDTVLKIGNSLQGMFMLGPKPMSFYDSKLKHGLGYANPYTLKKAISQNPKLYNASCLDDSKIHMNVRDTEDILEDATKSQIKMKNKMKDLIAIQKTQNVCTIDYNKLNALYDDFVPQKKLSDEQKYFPSSFISSEVHSNESSPYSSFETKPTKKSMPRANLILVN</sequence>
<accession>A0ABQ5C0L7</accession>
<evidence type="ECO:0000313" key="3">
    <source>
        <dbReference type="Proteomes" id="UP001151760"/>
    </source>
</evidence>
<organism evidence="2 3">
    <name type="scientific">Tanacetum coccineum</name>
    <dbReference type="NCBI Taxonomy" id="301880"/>
    <lineage>
        <taxon>Eukaryota</taxon>
        <taxon>Viridiplantae</taxon>
        <taxon>Streptophyta</taxon>
        <taxon>Embryophyta</taxon>
        <taxon>Tracheophyta</taxon>
        <taxon>Spermatophyta</taxon>
        <taxon>Magnoliopsida</taxon>
        <taxon>eudicotyledons</taxon>
        <taxon>Gunneridae</taxon>
        <taxon>Pentapetalae</taxon>
        <taxon>asterids</taxon>
        <taxon>campanulids</taxon>
        <taxon>Asterales</taxon>
        <taxon>Asteraceae</taxon>
        <taxon>Asteroideae</taxon>
        <taxon>Anthemideae</taxon>
        <taxon>Anthemidinae</taxon>
        <taxon>Tanacetum</taxon>
    </lineage>
</organism>
<protein>
    <submittedName>
        <fullName evidence="2">Uncharacterized protein</fullName>
    </submittedName>
</protein>